<comment type="caution">
    <text evidence="1">The sequence shown here is derived from an EMBL/GenBank/DDBJ whole genome shotgun (WGS) entry which is preliminary data.</text>
</comment>
<dbReference type="EMBL" id="JBHSAY010000009">
    <property type="protein sequence ID" value="MFC4132094.1"/>
    <property type="molecule type" value="Genomic_DNA"/>
</dbReference>
<sequence length="208" mass="21721">MGACEHEVDESYPDVALTTVGAREYDPTVGRFISADPVANYLNPQQLNGYAYASNSPLAKSDPSELYETQCSAGVAGCSGSGMDTSVGCQAGGYACTNSTCESSEKYRGCNGYSRALSDSYDVAMCATGEALMCGISGTMANSMQVINGCYGYKGVPNNDCLKAVVSVATSTLNSFTANMAAGRVSRSPLAENPTIWGNDRSSRGRTF</sequence>
<keyword evidence="2" id="KW-1185">Reference proteome</keyword>
<reference evidence="2" key="1">
    <citation type="journal article" date="2019" name="Int. J. Syst. Evol. Microbiol.">
        <title>The Global Catalogue of Microorganisms (GCM) 10K type strain sequencing project: providing services to taxonomists for standard genome sequencing and annotation.</title>
        <authorList>
            <consortium name="The Broad Institute Genomics Platform"/>
            <consortium name="The Broad Institute Genome Sequencing Center for Infectious Disease"/>
            <person name="Wu L."/>
            <person name="Ma J."/>
        </authorList>
    </citation>
    <scope>NUCLEOTIDE SEQUENCE [LARGE SCALE GENOMIC DNA]</scope>
    <source>
        <strain evidence="2">CGMCC 4.7289</strain>
    </source>
</reference>
<accession>A0ABV8LMS4</accession>
<dbReference type="NCBIfam" id="TIGR03696">
    <property type="entry name" value="Rhs_assc_core"/>
    <property type="match status" value="1"/>
</dbReference>
<protein>
    <submittedName>
        <fullName evidence="1">RHS repeat-associated core domain-containing protein</fullName>
    </submittedName>
</protein>
<organism evidence="1 2">
    <name type="scientific">Hamadaea flava</name>
    <dbReference type="NCBI Taxonomy" id="1742688"/>
    <lineage>
        <taxon>Bacteria</taxon>
        <taxon>Bacillati</taxon>
        <taxon>Actinomycetota</taxon>
        <taxon>Actinomycetes</taxon>
        <taxon>Micromonosporales</taxon>
        <taxon>Micromonosporaceae</taxon>
        <taxon>Hamadaea</taxon>
    </lineage>
</organism>
<dbReference type="InterPro" id="IPR022385">
    <property type="entry name" value="Rhs_assc_core"/>
</dbReference>
<dbReference type="RefSeq" id="WP_253753892.1">
    <property type="nucleotide sequence ID" value="NZ_JAMZDZ010000001.1"/>
</dbReference>
<name>A0ABV8LMS4_9ACTN</name>
<evidence type="ECO:0000313" key="1">
    <source>
        <dbReference type="EMBL" id="MFC4132094.1"/>
    </source>
</evidence>
<dbReference type="Gene3D" id="2.180.10.10">
    <property type="entry name" value="RHS repeat-associated core"/>
    <property type="match status" value="1"/>
</dbReference>
<dbReference type="Proteomes" id="UP001595816">
    <property type="component" value="Unassembled WGS sequence"/>
</dbReference>
<proteinExistence type="predicted"/>
<evidence type="ECO:0000313" key="2">
    <source>
        <dbReference type="Proteomes" id="UP001595816"/>
    </source>
</evidence>
<gene>
    <name evidence="1" type="ORF">ACFOZ4_15905</name>
</gene>